<dbReference type="RefSeq" id="WP_135479504.1">
    <property type="nucleotide sequence ID" value="NZ_SIJK02000031.1"/>
</dbReference>
<evidence type="ECO:0000313" key="3">
    <source>
        <dbReference type="Proteomes" id="UP001193081"/>
    </source>
</evidence>
<gene>
    <name evidence="2" type="ORF">EYB53_016415</name>
</gene>
<feature type="region of interest" description="Disordered" evidence="1">
    <location>
        <begin position="91"/>
        <end position="116"/>
    </location>
</feature>
<dbReference type="EMBL" id="SIJK02000031">
    <property type="protein sequence ID" value="MBP1467298.1"/>
    <property type="molecule type" value="Genomic_DNA"/>
</dbReference>
<evidence type="ECO:0000313" key="2">
    <source>
        <dbReference type="EMBL" id="MBP1467298.1"/>
    </source>
</evidence>
<protein>
    <submittedName>
        <fullName evidence="2">Uncharacterized protein</fullName>
    </submittedName>
</protein>
<feature type="compositionally biased region" description="Polar residues" evidence="1">
    <location>
        <begin position="91"/>
        <end position="102"/>
    </location>
</feature>
<sequence length="242" mass="27622">MAEIKIRLRLGPSSADQRELNISDEKIVGDLITYWKKDYRLAEQDAQGELIPYALYRDHGSHKERIDPKRTLRSLRMQAFEELYLADTRQPWCQGQKPTTQPLKEPKTSNPVPPPDPITRPAFGPCSIEIAPGCVHQIGEKGLVLNREYLLKELPKSVVARERALTMLGIESRLGAVSRGEPGHCSIIWRQNWYLIAHHQIYISGTKYTRNEAVQINQTTTLLLGREGWPITIRLHSTIIAR</sequence>
<comment type="caution">
    <text evidence="2">The sequence shown here is derived from an EMBL/GenBank/DDBJ whole genome shotgun (WGS) entry which is preliminary data.</text>
</comment>
<dbReference type="Proteomes" id="UP001193081">
    <property type="component" value="Unassembled WGS sequence"/>
</dbReference>
<organism evidence="2 3">
    <name type="scientific">Candidatus Chloroploca mongolica</name>
    <dbReference type="NCBI Taxonomy" id="2528176"/>
    <lineage>
        <taxon>Bacteria</taxon>
        <taxon>Bacillati</taxon>
        <taxon>Chloroflexota</taxon>
        <taxon>Chloroflexia</taxon>
        <taxon>Chloroflexales</taxon>
        <taxon>Chloroflexineae</taxon>
        <taxon>Oscillochloridaceae</taxon>
        <taxon>Candidatus Chloroploca</taxon>
    </lineage>
</organism>
<reference evidence="2 3" key="1">
    <citation type="submission" date="2021-03" db="EMBL/GenBank/DDBJ databases">
        <authorList>
            <person name="Grouzdev D.S."/>
        </authorList>
    </citation>
    <scope>NUCLEOTIDE SEQUENCE [LARGE SCALE GENOMIC DNA]</scope>
    <source>
        <strain evidence="2 3">M50-1</strain>
    </source>
</reference>
<name>A0ABS4DCX9_9CHLR</name>
<accession>A0ABS4DCX9</accession>
<evidence type="ECO:0000256" key="1">
    <source>
        <dbReference type="SAM" id="MobiDB-lite"/>
    </source>
</evidence>
<proteinExistence type="predicted"/>
<keyword evidence="3" id="KW-1185">Reference proteome</keyword>